<proteinExistence type="predicted"/>
<evidence type="ECO:0000256" key="1">
    <source>
        <dbReference type="SAM" id="MobiDB-lite"/>
    </source>
</evidence>
<gene>
    <name evidence="2" type="ORF">CEXT_305471</name>
</gene>
<organism evidence="2 3">
    <name type="scientific">Caerostris extrusa</name>
    <name type="common">Bark spider</name>
    <name type="synonym">Caerostris bankana</name>
    <dbReference type="NCBI Taxonomy" id="172846"/>
    <lineage>
        <taxon>Eukaryota</taxon>
        <taxon>Metazoa</taxon>
        <taxon>Ecdysozoa</taxon>
        <taxon>Arthropoda</taxon>
        <taxon>Chelicerata</taxon>
        <taxon>Arachnida</taxon>
        <taxon>Araneae</taxon>
        <taxon>Araneomorphae</taxon>
        <taxon>Entelegynae</taxon>
        <taxon>Araneoidea</taxon>
        <taxon>Araneidae</taxon>
        <taxon>Caerostris</taxon>
    </lineage>
</organism>
<reference evidence="2 3" key="1">
    <citation type="submission" date="2021-06" db="EMBL/GenBank/DDBJ databases">
        <title>Caerostris extrusa draft genome.</title>
        <authorList>
            <person name="Kono N."/>
            <person name="Arakawa K."/>
        </authorList>
    </citation>
    <scope>NUCLEOTIDE SEQUENCE [LARGE SCALE GENOMIC DNA]</scope>
</reference>
<dbReference type="Proteomes" id="UP001054945">
    <property type="component" value="Unassembled WGS sequence"/>
</dbReference>
<evidence type="ECO:0000313" key="2">
    <source>
        <dbReference type="EMBL" id="GIY21897.1"/>
    </source>
</evidence>
<protein>
    <submittedName>
        <fullName evidence="2">Uncharacterized protein</fullName>
    </submittedName>
</protein>
<dbReference type="AlphaFoldDB" id="A0AAV4RP65"/>
<dbReference type="EMBL" id="BPLR01008065">
    <property type="protein sequence ID" value="GIY21897.1"/>
    <property type="molecule type" value="Genomic_DNA"/>
</dbReference>
<name>A0AAV4RP65_CAEEX</name>
<comment type="caution">
    <text evidence="2">The sequence shown here is derived from an EMBL/GenBank/DDBJ whole genome shotgun (WGS) entry which is preliminary data.</text>
</comment>
<evidence type="ECO:0000313" key="3">
    <source>
        <dbReference type="Proteomes" id="UP001054945"/>
    </source>
</evidence>
<feature type="compositionally biased region" description="Basic and acidic residues" evidence="1">
    <location>
        <begin position="20"/>
        <end position="33"/>
    </location>
</feature>
<sequence length="147" mass="16275">MKTHVPEHDSENRSAFIQQGKDKNTSMKREKPRWSNKTKQFIRLKISPSNYTLPSPSSDLHGSKHDDVVLTSTAVSSQWQPSLPAIQVAAVKPKIKGRDEEETSEVLLKIASSPGIHSSIRGRLFGPGQSGMEVSCTVKCHHFADLD</sequence>
<keyword evidence="3" id="KW-1185">Reference proteome</keyword>
<feature type="region of interest" description="Disordered" evidence="1">
    <location>
        <begin position="1"/>
        <end position="39"/>
    </location>
</feature>
<feature type="compositionally biased region" description="Basic and acidic residues" evidence="1">
    <location>
        <begin position="1"/>
        <end position="12"/>
    </location>
</feature>
<accession>A0AAV4RP65</accession>